<gene>
    <name evidence="10" type="ORF">Ade02nite_40190</name>
</gene>
<dbReference type="InterPro" id="IPR004358">
    <property type="entry name" value="Sig_transdc_His_kin-like_C"/>
</dbReference>
<dbReference type="PRINTS" id="PR00344">
    <property type="entry name" value="BCTRLSENSOR"/>
</dbReference>
<dbReference type="PANTHER" id="PTHR43065:SF46">
    <property type="entry name" value="C4-DICARBOXYLATE TRANSPORT SENSOR PROTEIN DCTB"/>
    <property type="match status" value="1"/>
</dbReference>
<keyword evidence="11" id="KW-1185">Reference proteome</keyword>
<evidence type="ECO:0000256" key="8">
    <source>
        <dbReference type="SAM" id="MobiDB-lite"/>
    </source>
</evidence>
<dbReference type="PROSITE" id="PS50109">
    <property type="entry name" value="HIS_KIN"/>
    <property type="match status" value="1"/>
</dbReference>
<evidence type="ECO:0000256" key="7">
    <source>
        <dbReference type="ARBA" id="ARBA00023012"/>
    </source>
</evidence>
<dbReference type="PANTHER" id="PTHR43065">
    <property type="entry name" value="SENSOR HISTIDINE KINASE"/>
    <property type="match status" value="1"/>
</dbReference>
<dbReference type="EMBL" id="BOMI01000077">
    <property type="protein sequence ID" value="GID75378.1"/>
    <property type="molecule type" value="Genomic_DNA"/>
</dbReference>
<evidence type="ECO:0000256" key="5">
    <source>
        <dbReference type="ARBA" id="ARBA00022777"/>
    </source>
</evidence>
<dbReference type="Pfam" id="PF02518">
    <property type="entry name" value="HATPase_c"/>
    <property type="match status" value="1"/>
</dbReference>
<evidence type="ECO:0000259" key="9">
    <source>
        <dbReference type="PROSITE" id="PS50109"/>
    </source>
</evidence>
<keyword evidence="4" id="KW-0547">Nucleotide-binding</keyword>
<dbReference type="SUPFAM" id="SSF52172">
    <property type="entry name" value="CheY-like"/>
    <property type="match status" value="1"/>
</dbReference>
<feature type="domain" description="Histidine kinase" evidence="9">
    <location>
        <begin position="1"/>
        <end position="108"/>
    </location>
</feature>
<comment type="catalytic activity">
    <reaction evidence="1">
        <text>ATP + protein L-histidine = ADP + protein N-phospho-L-histidine.</text>
        <dbReference type="EC" id="2.7.13.3"/>
    </reaction>
</comment>
<dbReference type="SUPFAM" id="SSF55874">
    <property type="entry name" value="ATPase domain of HSP90 chaperone/DNA topoisomerase II/histidine kinase"/>
    <property type="match status" value="1"/>
</dbReference>
<keyword evidence="6" id="KW-0067">ATP-binding</keyword>
<accession>A0ABQ3Y5X1</accession>
<name>A0ABQ3Y5X1_9ACTN</name>
<dbReference type="InterPro" id="IPR036890">
    <property type="entry name" value="HATPase_C_sf"/>
</dbReference>
<dbReference type="Gene3D" id="3.30.565.10">
    <property type="entry name" value="Histidine kinase-like ATPase, C-terminal domain"/>
    <property type="match status" value="1"/>
</dbReference>
<protein>
    <recommendedName>
        <fullName evidence="2">histidine kinase</fullName>
        <ecNumber evidence="2">2.7.13.3</ecNumber>
    </recommendedName>
</protein>
<evidence type="ECO:0000256" key="1">
    <source>
        <dbReference type="ARBA" id="ARBA00000085"/>
    </source>
</evidence>
<evidence type="ECO:0000313" key="11">
    <source>
        <dbReference type="Proteomes" id="UP000609879"/>
    </source>
</evidence>
<dbReference type="InterPro" id="IPR003594">
    <property type="entry name" value="HATPase_dom"/>
</dbReference>
<keyword evidence="7" id="KW-0902">Two-component regulatory system</keyword>
<evidence type="ECO:0000256" key="2">
    <source>
        <dbReference type="ARBA" id="ARBA00012438"/>
    </source>
</evidence>
<feature type="compositionally biased region" description="Low complexity" evidence="8">
    <location>
        <begin position="201"/>
        <end position="230"/>
    </location>
</feature>
<keyword evidence="5" id="KW-0418">Kinase</keyword>
<dbReference type="EC" id="2.7.13.3" evidence="2"/>
<organism evidence="10 11">
    <name type="scientific">Paractinoplanes deccanensis</name>
    <dbReference type="NCBI Taxonomy" id="113561"/>
    <lineage>
        <taxon>Bacteria</taxon>
        <taxon>Bacillati</taxon>
        <taxon>Actinomycetota</taxon>
        <taxon>Actinomycetes</taxon>
        <taxon>Micromonosporales</taxon>
        <taxon>Micromonosporaceae</taxon>
        <taxon>Paractinoplanes</taxon>
    </lineage>
</organism>
<dbReference type="InterPro" id="IPR005467">
    <property type="entry name" value="His_kinase_dom"/>
</dbReference>
<evidence type="ECO:0000256" key="6">
    <source>
        <dbReference type="ARBA" id="ARBA00022840"/>
    </source>
</evidence>
<dbReference type="Proteomes" id="UP000609879">
    <property type="component" value="Unassembled WGS sequence"/>
</dbReference>
<proteinExistence type="predicted"/>
<evidence type="ECO:0000256" key="3">
    <source>
        <dbReference type="ARBA" id="ARBA00022679"/>
    </source>
</evidence>
<sequence length="311" mass="32336">MINARDAMPGGGEVGAETSAAEITADQGIPVSPGQYARLMVSDTGTGMTAEVRDRLFEPFFTTKPAEQGTGLGLATVYGIVSDAGGHIGVDSAPGRGTTFEILLPLAADPTGSAATTAASGGANHGHGERVAVVEDDDYVRDLVVRILAEDGYRTTALTEDGLDEPALDDVALLITDIVLRGEPGPVVAERCGPGIPASGRSSCPATATPSSARATGSAARSPSCRSPSPLWNCWPRSGRSSHRRRAGARVSGRDAPRLRTLTPGETARIRHDGPFWCLFSLLLAPGGAAVAISWETTKWTVPHGKCRGWR</sequence>
<feature type="region of interest" description="Disordered" evidence="8">
    <location>
        <begin position="192"/>
        <end position="259"/>
    </location>
</feature>
<evidence type="ECO:0000313" key="10">
    <source>
        <dbReference type="EMBL" id="GID75378.1"/>
    </source>
</evidence>
<keyword evidence="3" id="KW-0808">Transferase</keyword>
<comment type="caution">
    <text evidence="10">The sequence shown here is derived from an EMBL/GenBank/DDBJ whole genome shotgun (WGS) entry which is preliminary data.</text>
</comment>
<evidence type="ECO:0000256" key="4">
    <source>
        <dbReference type="ARBA" id="ARBA00022741"/>
    </source>
</evidence>
<dbReference type="InterPro" id="IPR011006">
    <property type="entry name" value="CheY-like_superfamily"/>
</dbReference>
<dbReference type="SMART" id="SM00387">
    <property type="entry name" value="HATPase_c"/>
    <property type="match status" value="1"/>
</dbReference>
<reference evidence="10 11" key="1">
    <citation type="submission" date="2021-01" db="EMBL/GenBank/DDBJ databases">
        <title>Whole genome shotgun sequence of Actinoplanes deccanensis NBRC 13994.</title>
        <authorList>
            <person name="Komaki H."/>
            <person name="Tamura T."/>
        </authorList>
    </citation>
    <scope>NUCLEOTIDE SEQUENCE [LARGE SCALE GENOMIC DNA]</scope>
    <source>
        <strain evidence="10 11">NBRC 13994</strain>
    </source>
</reference>